<dbReference type="InterPro" id="IPR036388">
    <property type="entry name" value="WH-like_DNA-bd_sf"/>
</dbReference>
<dbReference type="InterPro" id="IPR036390">
    <property type="entry name" value="WH_DNA-bd_sf"/>
</dbReference>
<dbReference type="SUPFAM" id="SSF46785">
    <property type="entry name" value="Winged helix' DNA-binding domain"/>
    <property type="match status" value="2"/>
</dbReference>
<dbReference type="InterPro" id="IPR000525">
    <property type="entry name" value="Initiator_Rep_WH1"/>
</dbReference>
<dbReference type="Pfam" id="PF21205">
    <property type="entry name" value="Rep3_C"/>
    <property type="match status" value="1"/>
</dbReference>
<dbReference type="OrthoDB" id="9122127at2"/>
<feature type="domain" description="Initiator Rep protein WH1" evidence="2">
    <location>
        <begin position="14"/>
        <end position="168"/>
    </location>
</feature>
<evidence type="ECO:0000256" key="1">
    <source>
        <dbReference type="ARBA" id="ARBA00038283"/>
    </source>
</evidence>
<organism evidence="3 4">
    <name type="scientific">Colwellia chukchiensis</name>
    <dbReference type="NCBI Taxonomy" id="641665"/>
    <lineage>
        <taxon>Bacteria</taxon>
        <taxon>Pseudomonadati</taxon>
        <taxon>Pseudomonadota</taxon>
        <taxon>Gammaproteobacteria</taxon>
        <taxon>Alteromonadales</taxon>
        <taxon>Colwelliaceae</taxon>
        <taxon>Colwellia</taxon>
    </lineage>
</organism>
<gene>
    <name evidence="3" type="ORF">SAMN05216262_1316</name>
</gene>
<reference evidence="4" key="1">
    <citation type="submission" date="2016-10" db="EMBL/GenBank/DDBJ databases">
        <authorList>
            <person name="Varghese N."/>
            <person name="Submissions S."/>
        </authorList>
    </citation>
    <scope>NUCLEOTIDE SEQUENCE [LARGE SCALE GENOMIC DNA]</scope>
    <source>
        <strain evidence="4">CGMCC 1.9127</strain>
    </source>
</reference>
<proteinExistence type="inferred from homology"/>
<keyword evidence="4" id="KW-1185">Reference proteome</keyword>
<dbReference type="Proteomes" id="UP000199297">
    <property type="component" value="Unassembled WGS sequence"/>
</dbReference>
<dbReference type="GO" id="GO:0003887">
    <property type="term" value="F:DNA-directed DNA polymerase activity"/>
    <property type="evidence" value="ECO:0007669"/>
    <property type="project" value="InterPro"/>
</dbReference>
<evidence type="ECO:0000259" key="2">
    <source>
        <dbReference type="Pfam" id="PF01051"/>
    </source>
</evidence>
<dbReference type="GO" id="GO:0006270">
    <property type="term" value="P:DNA replication initiation"/>
    <property type="evidence" value="ECO:0007669"/>
    <property type="project" value="InterPro"/>
</dbReference>
<sequence>MHKNNVMALRKKEVRQSLALTEATYELSRDERRILYLAAIQCAENVSLDGQQNIPITEYEIKVSDYSDMFEVDVHESSRDVRKAITNIYDKSVIIADPDESVETERSEEEVRWIIGKKNLPKRGSWSITLNPLILPHLTDLANRIRFPMGSVVYLQNTYQYRLYELFMAEPSGKRVIELDWLREKFCLKPSYEVYTNLRQRIIDPAVKQINKTTSMKLKYKENKIGKKIISLTFSYKIPAQLDK</sequence>
<comment type="similarity">
    <text evidence="1">Belongs to the initiator RepB protein family.</text>
</comment>
<accession>A0A1H7TZW9</accession>
<evidence type="ECO:0000313" key="4">
    <source>
        <dbReference type="Proteomes" id="UP000199297"/>
    </source>
</evidence>
<dbReference type="AlphaFoldDB" id="A0A1H7TZW9"/>
<evidence type="ECO:0000313" key="3">
    <source>
        <dbReference type="EMBL" id="SEL89956.1"/>
    </source>
</evidence>
<name>A0A1H7TZW9_9GAMM</name>
<dbReference type="RefSeq" id="WP_085286164.1">
    <property type="nucleotide sequence ID" value="NZ_FOBI01000031.1"/>
</dbReference>
<dbReference type="EMBL" id="FOBI01000031">
    <property type="protein sequence ID" value="SEL89956.1"/>
    <property type="molecule type" value="Genomic_DNA"/>
</dbReference>
<protein>
    <submittedName>
        <fullName evidence="3">Plasmid replication initiation protein Rep</fullName>
    </submittedName>
</protein>
<dbReference type="Gene3D" id="1.10.10.10">
    <property type="entry name" value="Winged helix-like DNA-binding domain superfamily/Winged helix DNA-binding domain"/>
    <property type="match status" value="2"/>
</dbReference>
<dbReference type="Pfam" id="PF01051">
    <property type="entry name" value="Rep3_N"/>
    <property type="match status" value="1"/>
</dbReference>